<comment type="caution">
    <text evidence="2">The sequence shown here is derived from an EMBL/GenBank/DDBJ whole genome shotgun (WGS) entry which is preliminary data.</text>
</comment>
<dbReference type="PANTHER" id="PTHR34703">
    <property type="entry name" value="ANTIPORTER SUBUNIT MNHG2-RELATED"/>
    <property type="match status" value="1"/>
</dbReference>
<dbReference type="GO" id="GO:0015385">
    <property type="term" value="F:sodium:proton antiporter activity"/>
    <property type="evidence" value="ECO:0007669"/>
    <property type="project" value="TreeGrafter"/>
</dbReference>
<feature type="transmembrane region" description="Helical" evidence="1">
    <location>
        <begin position="54"/>
        <end position="77"/>
    </location>
</feature>
<dbReference type="Pfam" id="PF03334">
    <property type="entry name" value="PhaG_MnhG_YufB"/>
    <property type="match status" value="1"/>
</dbReference>
<organism evidence="2 3">
    <name type="scientific">Aerophobetes bacterium</name>
    <dbReference type="NCBI Taxonomy" id="2030807"/>
    <lineage>
        <taxon>Bacteria</taxon>
        <taxon>Candidatus Aerophobota</taxon>
    </lineage>
</organism>
<evidence type="ECO:0000313" key="3">
    <source>
        <dbReference type="Proteomes" id="UP000267654"/>
    </source>
</evidence>
<gene>
    <name evidence="2" type="ORF">DRI96_05125</name>
</gene>
<dbReference type="PANTHER" id="PTHR34703:SF1">
    <property type="entry name" value="ANTIPORTER SUBUNIT MNHG2-RELATED"/>
    <property type="match status" value="1"/>
</dbReference>
<keyword evidence="1" id="KW-0472">Membrane</keyword>
<name>A0A662DDQ4_UNCAE</name>
<proteinExistence type="predicted"/>
<protein>
    <submittedName>
        <fullName evidence="2">Cation:proton antiporter</fullName>
    </submittedName>
</protein>
<keyword evidence="1" id="KW-1133">Transmembrane helix</keyword>
<keyword evidence="1" id="KW-0812">Transmembrane</keyword>
<dbReference type="InterPro" id="IPR005133">
    <property type="entry name" value="PhaG_MnhG_YufB"/>
</dbReference>
<dbReference type="AlphaFoldDB" id="A0A662DDQ4"/>
<dbReference type="NCBIfam" id="TIGR01300">
    <property type="entry name" value="CPA3_mnhG_phaG"/>
    <property type="match status" value="1"/>
</dbReference>
<accession>A0A662DDQ4</accession>
<feature type="transmembrane region" description="Helical" evidence="1">
    <location>
        <begin position="29"/>
        <end position="48"/>
    </location>
</feature>
<dbReference type="EMBL" id="QMQB01000188">
    <property type="protein sequence ID" value="RLE12076.1"/>
    <property type="molecule type" value="Genomic_DNA"/>
</dbReference>
<sequence length="90" mass="9844">MGIFFGILGNVGVLKFPDIYTRLQASSKCAVTSLISILLACMFLKGLSPMTGKILVITVFFLVSSPVASHIIARGAWEKGTTPWRRRKSQ</sequence>
<reference evidence="2 3" key="1">
    <citation type="submission" date="2018-06" db="EMBL/GenBank/DDBJ databases">
        <title>Extensive metabolic versatility and redundancy in microbially diverse, dynamic hydrothermal sediments.</title>
        <authorList>
            <person name="Dombrowski N."/>
            <person name="Teske A."/>
            <person name="Baker B.J."/>
        </authorList>
    </citation>
    <scope>NUCLEOTIDE SEQUENCE [LARGE SCALE GENOMIC DNA]</scope>
    <source>
        <strain evidence="2">B19_G9</strain>
    </source>
</reference>
<dbReference type="Proteomes" id="UP000267654">
    <property type="component" value="Unassembled WGS sequence"/>
</dbReference>
<evidence type="ECO:0000256" key="1">
    <source>
        <dbReference type="SAM" id="Phobius"/>
    </source>
</evidence>
<evidence type="ECO:0000313" key="2">
    <source>
        <dbReference type="EMBL" id="RLE12076.1"/>
    </source>
</evidence>